<dbReference type="EMBL" id="KE504123">
    <property type="protein sequence ID" value="EPT05674.1"/>
    <property type="molecule type" value="Genomic_DNA"/>
</dbReference>
<gene>
    <name evidence="2" type="ORF">FOMPIDRAFT_1013367</name>
</gene>
<name>S8ERU6_FOMSC</name>
<organism evidence="2 3">
    <name type="scientific">Fomitopsis schrenkii</name>
    <name type="common">Brown rot fungus</name>
    <dbReference type="NCBI Taxonomy" id="2126942"/>
    <lineage>
        <taxon>Eukaryota</taxon>
        <taxon>Fungi</taxon>
        <taxon>Dikarya</taxon>
        <taxon>Basidiomycota</taxon>
        <taxon>Agaricomycotina</taxon>
        <taxon>Agaricomycetes</taxon>
        <taxon>Polyporales</taxon>
        <taxon>Fomitopsis</taxon>
    </lineage>
</organism>
<feature type="compositionally biased region" description="Polar residues" evidence="1">
    <location>
        <begin position="1"/>
        <end position="16"/>
    </location>
</feature>
<evidence type="ECO:0000313" key="2">
    <source>
        <dbReference type="EMBL" id="EPT05674.1"/>
    </source>
</evidence>
<evidence type="ECO:0000256" key="1">
    <source>
        <dbReference type="SAM" id="MobiDB-lite"/>
    </source>
</evidence>
<evidence type="ECO:0000313" key="3">
    <source>
        <dbReference type="Proteomes" id="UP000015241"/>
    </source>
</evidence>
<dbReference type="AlphaFoldDB" id="S8ERU6"/>
<accession>S8ERU6</accession>
<dbReference type="HOGENOM" id="CLU_1713300_0_0_1"/>
<reference evidence="2 3" key="1">
    <citation type="journal article" date="2012" name="Science">
        <title>The Paleozoic origin of enzymatic lignin decomposition reconstructed from 31 fungal genomes.</title>
        <authorList>
            <person name="Floudas D."/>
            <person name="Binder M."/>
            <person name="Riley R."/>
            <person name="Barry K."/>
            <person name="Blanchette R.A."/>
            <person name="Henrissat B."/>
            <person name="Martinez A.T."/>
            <person name="Otillar R."/>
            <person name="Spatafora J.W."/>
            <person name="Yadav J.S."/>
            <person name="Aerts A."/>
            <person name="Benoit I."/>
            <person name="Boyd A."/>
            <person name="Carlson A."/>
            <person name="Copeland A."/>
            <person name="Coutinho P.M."/>
            <person name="de Vries R.P."/>
            <person name="Ferreira P."/>
            <person name="Findley K."/>
            <person name="Foster B."/>
            <person name="Gaskell J."/>
            <person name="Glotzer D."/>
            <person name="Gorecki P."/>
            <person name="Heitman J."/>
            <person name="Hesse C."/>
            <person name="Hori C."/>
            <person name="Igarashi K."/>
            <person name="Jurgens J.A."/>
            <person name="Kallen N."/>
            <person name="Kersten P."/>
            <person name="Kohler A."/>
            <person name="Kuees U."/>
            <person name="Kumar T.K.A."/>
            <person name="Kuo A."/>
            <person name="LaButti K."/>
            <person name="Larrondo L.F."/>
            <person name="Lindquist E."/>
            <person name="Ling A."/>
            <person name="Lombard V."/>
            <person name="Lucas S."/>
            <person name="Lundell T."/>
            <person name="Martin R."/>
            <person name="McLaughlin D.J."/>
            <person name="Morgenstern I."/>
            <person name="Morin E."/>
            <person name="Murat C."/>
            <person name="Nagy L.G."/>
            <person name="Nolan M."/>
            <person name="Ohm R.A."/>
            <person name="Patyshakuliyeva A."/>
            <person name="Rokas A."/>
            <person name="Ruiz-Duenas F.J."/>
            <person name="Sabat G."/>
            <person name="Salamov A."/>
            <person name="Samejima M."/>
            <person name="Schmutz J."/>
            <person name="Slot J.C."/>
            <person name="St John F."/>
            <person name="Stenlid J."/>
            <person name="Sun H."/>
            <person name="Sun S."/>
            <person name="Syed K."/>
            <person name="Tsang A."/>
            <person name="Wiebenga A."/>
            <person name="Young D."/>
            <person name="Pisabarro A."/>
            <person name="Eastwood D.C."/>
            <person name="Martin F."/>
            <person name="Cullen D."/>
            <person name="Grigoriev I.V."/>
            <person name="Hibbett D.S."/>
        </authorList>
    </citation>
    <scope>NUCLEOTIDE SEQUENCE</scope>
    <source>
        <strain evidence="3">FP-58527</strain>
    </source>
</reference>
<protein>
    <submittedName>
        <fullName evidence="2">Uncharacterized protein</fullName>
    </submittedName>
</protein>
<dbReference type="InParanoid" id="S8ERU6"/>
<sequence length="153" mass="16598">MSASDSPPNAWASQPHTRGRQTGHDMQDVSLMGFNQPQFYRHADVPSIEAVCVYEGVGVDPTAAWVDTPDPYTSYSTPLATWTTTSQGSSYHAYVQAAPGQPMQPWDHDITGVSFDGVSVIDTQRFTRDYNTTTVAIQPCVDTSGFSFAAEVG</sequence>
<dbReference type="Proteomes" id="UP000015241">
    <property type="component" value="Unassembled WGS sequence"/>
</dbReference>
<keyword evidence="3" id="KW-1185">Reference proteome</keyword>
<feature type="region of interest" description="Disordered" evidence="1">
    <location>
        <begin position="1"/>
        <end position="24"/>
    </location>
</feature>
<proteinExistence type="predicted"/>